<evidence type="ECO:0000313" key="1">
    <source>
        <dbReference type="EMBL" id="KAH9806342.1"/>
    </source>
</evidence>
<gene>
    <name evidence="1" type="ORF">KPL71_002736</name>
</gene>
<organism evidence="1 2">
    <name type="scientific">Citrus sinensis</name>
    <name type="common">Sweet orange</name>
    <name type="synonym">Citrus aurantium var. sinensis</name>
    <dbReference type="NCBI Taxonomy" id="2711"/>
    <lineage>
        <taxon>Eukaryota</taxon>
        <taxon>Viridiplantae</taxon>
        <taxon>Streptophyta</taxon>
        <taxon>Embryophyta</taxon>
        <taxon>Tracheophyta</taxon>
        <taxon>Spermatophyta</taxon>
        <taxon>Magnoliopsida</taxon>
        <taxon>eudicotyledons</taxon>
        <taxon>Gunneridae</taxon>
        <taxon>Pentapetalae</taxon>
        <taxon>rosids</taxon>
        <taxon>malvids</taxon>
        <taxon>Sapindales</taxon>
        <taxon>Rutaceae</taxon>
        <taxon>Aurantioideae</taxon>
        <taxon>Citrus</taxon>
    </lineage>
</organism>
<proteinExistence type="predicted"/>
<accession>A0ACB8P751</accession>
<comment type="caution">
    <text evidence="1">The sequence shown here is derived from an EMBL/GenBank/DDBJ whole genome shotgun (WGS) entry which is preliminary data.</text>
</comment>
<dbReference type="EMBL" id="CM039170">
    <property type="protein sequence ID" value="KAH9806342.1"/>
    <property type="molecule type" value="Genomic_DNA"/>
</dbReference>
<dbReference type="Proteomes" id="UP000829398">
    <property type="component" value="Chromosome 1"/>
</dbReference>
<keyword evidence="2" id="KW-1185">Reference proteome</keyword>
<name>A0ACB8P751_CITSI</name>
<sequence length="464" mass="52526">MEFKFRAIDERTTPCRSSPSPSSHSLSYFSEQALRVNYSMDPNFMHNPRDFNTIQREIEKERIRHEIITAENLRRRLLEEEVRRELMMEREMARASEMGLSMDERLSMQLHSRYPLMHQLNNRWLEDRFPFPGSRGMGFGHDVLPRTLPQFSDAMKDEIRNALEVNKKDKLIMLAKPDPNLCGSKRKASTPPAASVELPLMSSKKTKEWSCALCQVSATSERGLDEHLQGKKHKAKEAGLLRAQKMCNNSISSMSKKSGKKKIKLRESKDSSGQEMKTDVEEESTEVNKAVVGSERKAEVVEDSEIKNEGLPKKDLTAKTRKKKNGIPTAEKTKRKPPLRKKFKFWCEDCQVGTHSAVVMEGHKRGKKHIARSNESKKNDDAVPATSSMTIVAPPDPTEKAEDEDVVAEEPNEKTTGCVTEKDEDEEVVAKKAKKEMAENVTGDSNGTRPSIVADVVDLMQKTP</sequence>
<evidence type="ECO:0000313" key="2">
    <source>
        <dbReference type="Proteomes" id="UP000829398"/>
    </source>
</evidence>
<reference evidence="2" key="1">
    <citation type="journal article" date="2023" name="Hortic. Res.">
        <title>A chromosome-level phased genome enabling allele-level studies in sweet orange: a case study on citrus Huanglongbing tolerance.</title>
        <authorList>
            <person name="Wu B."/>
            <person name="Yu Q."/>
            <person name="Deng Z."/>
            <person name="Duan Y."/>
            <person name="Luo F."/>
            <person name="Gmitter F. Jr."/>
        </authorList>
    </citation>
    <scope>NUCLEOTIDE SEQUENCE [LARGE SCALE GENOMIC DNA]</scope>
    <source>
        <strain evidence="2">cv. Valencia</strain>
    </source>
</reference>
<protein>
    <submittedName>
        <fullName evidence="1">C2h2-type domain-containing protein</fullName>
    </submittedName>
</protein>